<dbReference type="InterPro" id="IPR001763">
    <property type="entry name" value="Rhodanese-like_dom"/>
</dbReference>
<feature type="domain" description="Rhodanese" evidence="3">
    <location>
        <begin position="316"/>
        <end position="433"/>
    </location>
</feature>
<name>D0GM36_9FUSO</name>
<dbReference type="Proteomes" id="UP000004226">
    <property type="component" value="Unassembled WGS sequence"/>
</dbReference>
<keyword evidence="1" id="KW-0677">Repeat</keyword>
<accession>D0GM36</accession>
<dbReference type="InterPro" id="IPR036873">
    <property type="entry name" value="Rhodanese-like_dom_sf"/>
</dbReference>
<evidence type="ECO:0000259" key="3">
    <source>
        <dbReference type="PROSITE" id="PS50206"/>
    </source>
</evidence>
<dbReference type="CDD" id="cd01449">
    <property type="entry name" value="TST_Repeat_2"/>
    <property type="match status" value="1"/>
</dbReference>
<dbReference type="SMART" id="SM00450">
    <property type="entry name" value="RHOD"/>
    <property type="match status" value="3"/>
</dbReference>
<dbReference type="PROSITE" id="PS51257">
    <property type="entry name" value="PROKAR_LIPOPROTEIN"/>
    <property type="match status" value="1"/>
</dbReference>
<evidence type="ECO:0000256" key="2">
    <source>
        <dbReference type="SAM" id="MobiDB-lite"/>
    </source>
</evidence>
<dbReference type="AlphaFoldDB" id="D0GM36"/>
<sequence length="466" mass="52679">MKIKSKSILLTLIIIILGVFTACNNNSVKEIKTEELIKNLDNPEYVIIDTREDSLYNGFKDGKAERGGHIKNAIQFSCSWMNYIQDDKFESFAAGKGITKKKTLVFYDTNLDNLNCVSAEFASRGYKVRTYTDFVNYANDKNNPMESFPNFELSVSPQWLNTLLQGGKPETYNNDKFMLFEVSWGPLEKSKGYVQHITGAYHFDTDWIENGPVWNLSDPKVIEQNLLKNGITKDKTVILYSAENQLAAYRVFWALKWAGVQDIRVLDGNLVTWMDAGLPTETKVNTPKPETNFGTQIPADTSVTITTPEQAMEMQQKEGLKLISNRSWDEYTGKVSGYDYIPGKGEPQGAIWGFAGTDSSNVADYYDPDGTLRNPKEIFELWATQNIHQNDKLAFYCGTGWRATVPWFMTQMAGWKNSYIYDGGWNAWQMDSKFPVQKGAPNNMKKPDAKNDYGKANKKPGGSCKA</sequence>
<gene>
    <name evidence="4" type="ORF">HMPREF0554_1752</name>
</gene>
<dbReference type="InterPro" id="IPR051126">
    <property type="entry name" value="Thiosulfate_sulfurtransferase"/>
</dbReference>
<dbReference type="PANTHER" id="PTHR43855">
    <property type="entry name" value="THIOSULFATE SULFURTRANSFERASE"/>
    <property type="match status" value="1"/>
</dbReference>
<dbReference type="EMBL" id="ADAD01000125">
    <property type="protein sequence ID" value="EEY34933.1"/>
    <property type="molecule type" value="Genomic_DNA"/>
</dbReference>
<organism evidence="4 5">
    <name type="scientific">Pseudoleptotrichia goodfellowii F0264</name>
    <dbReference type="NCBI Taxonomy" id="596323"/>
    <lineage>
        <taxon>Bacteria</taxon>
        <taxon>Fusobacteriati</taxon>
        <taxon>Fusobacteriota</taxon>
        <taxon>Fusobacteriia</taxon>
        <taxon>Fusobacteriales</taxon>
        <taxon>Leptotrichiaceae</taxon>
        <taxon>Pseudoleptotrichia</taxon>
    </lineage>
</organism>
<feature type="domain" description="Rhodanese" evidence="3">
    <location>
        <begin position="41"/>
        <end position="146"/>
    </location>
</feature>
<evidence type="ECO:0000256" key="1">
    <source>
        <dbReference type="ARBA" id="ARBA00022737"/>
    </source>
</evidence>
<comment type="caution">
    <text evidence="4">The sequence shown here is derived from an EMBL/GenBank/DDBJ whole genome shotgun (WGS) entry which is preliminary data.</text>
</comment>
<protein>
    <submittedName>
        <fullName evidence="4">Rhodanese-like protein</fullName>
    </submittedName>
</protein>
<dbReference type="Pfam" id="PF00581">
    <property type="entry name" value="Rhodanese"/>
    <property type="match status" value="3"/>
</dbReference>
<reference evidence="4 5" key="1">
    <citation type="submission" date="2009-10" db="EMBL/GenBank/DDBJ databases">
        <authorList>
            <person name="Harkins D.M."/>
            <person name="Madupu R."/>
            <person name="Durkin A.S."/>
            <person name="Torralba M."/>
            <person name="Methe B."/>
            <person name="Sutton G.G."/>
            <person name="Strausberg R.L."/>
            <person name="Nelson K.E."/>
        </authorList>
    </citation>
    <scope>NUCLEOTIDE SEQUENCE [LARGE SCALE GENOMIC DNA]</scope>
    <source>
        <strain evidence="4 5">F0264</strain>
    </source>
</reference>
<dbReference type="PANTHER" id="PTHR43855:SF1">
    <property type="entry name" value="THIOSULFATE SULFURTRANSFERASE"/>
    <property type="match status" value="1"/>
</dbReference>
<proteinExistence type="predicted"/>
<dbReference type="eggNOG" id="COG2897">
    <property type="taxonomic scope" value="Bacteria"/>
</dbReference>
<keyword evidence="5" id="KW-1185">Reference proteome</keyword>
<dbReference type="Gene3D" id="3.40.250.10">
    <property type="entry name" value="Rhodanese-like domain"/>
    <property type="match status" value="3"/>
</dbReference>
<dbReference type="SUPFAM" id="SSF52821">
    <property type="entry name" value="Rhodanese/Cell cycle control phosphatase"/>
    <property type="match status" value="3"/>
</dbReference>
<feature type="compositionally biased region" description="Basic and acidic residues" evidence="2">
    <location>
        <begin position="445"/>
        <end position="455"/>
    </location>
</feature>
<evidence type="ECO:0000313" key="4">
    <source>
        <dbReference type="EMBL" id="EEY34933.1"/>
    </source>
</evidence>
<dbReference type="RefSeq" id="WP_006807534.1">
    <property type="nucleotide sequence ID" value="NZ_ADAD01000125.1"/>
</dbReference>
<dbReference type="PROSITE" id="PS50206">
    <property type="entry name" value="RHODANESE_3"/>
    <property type="match status" value="3"/>
</dbReference>
<evidence type="ECO:0000313" key="5">
    <source>
        <dbReference type="Proteomes" id="UP000004226"/>
    </source>
</evidence>
<feature type="domain" description="Rhodanese" evidence="3">
    <location>
        <begin position="196"/>
        <end position="282"/>
    </location>
</feature>
<dbReference type="CDD" id="cd01448">
    <property type="entry name" value="TST_Repeat_1"/>
    <property type="match status" value="1"/>
</dbReference>
<feature type="region of interest" description="Disordered" evidence="2">
    <location>
        <begin position="436"/>
        <end position="466"/>
    </location>
</feature>